<dbReference type="AlphaFoldDB" id="A0A2V3IX64"/>
<evidence type="ECO:0000259" key="8">
    <source>
        <dbReference type="PROSITE" id="PS50011"/>
    </source>
</evidence>
<dbReference type="GO" id="GO:0004674">
    <property type="term" value="F:protein serine/threonine kinase activity"/>
    <property type="evidence" value="ECO:0007669"/>
    <property type="project" value="UniProtKB-KW"/>
</dbReference>
<feature type="compositionally biased region" description="Basic residues" evidence="7">
    <location>
        <begin position="743"/>
        <end position="756"/>
    </location>
</feature>
<evidence type="ECO:0000256" key="6">
    <source>
        <dbReference type="PROSITE-ProRule" id="PRU10141"/>
    </source>
</evidence>
<sequence length="786" mass="88491">MQSEPPPLPTARSPPPAPPPTPNAVAEPPSPEPNLVLLDALVTVTRRIYVTSGIPEPPRPISSHGTLQWMLDRLQFLQDHLLRRTRFAPSENASSDVLDGLGDTKVYSDEELDRVCDELPRRRSSGKRERPSSTLSLSAYKQQPLVPALPIDDDMPLSSARNSGIDLRPPSKLLDSALFFTKMSSWKFLGYSKAAKLHKDYSRIFCGEEQPNLANGESSIEVAGGELYTKESLSQRWELAQKIGEGGYATVRLARRKDPLPGQPPPENRLAAVKIISKRNSDMYNEKMVSREVFSFRLLDLAGGHANIVELYEVCEDDENVYLVMELLQGGELFVRIAERGQYTERDAANLVVSMLASLAFCHRHNLTHRDVKPENFVFTEPNGDDADVKLTDFGIAYYSEDPTALCKTLCGTPLYVAPEVLLRQPYGPEADLWSLGVIVYIMLVGYPPFDDNDIVQLVKKIKYRPVKFDGPQWKLISEEGKGFLGNLLDKDASNRMTAQQALEHDWLRNNCQAATINVLDVAQSNIKSFVNRKRWRAAIQGVKAMNRLHHMIERSREPHIMDELDDISAEKVEVVTVHRPSDERRPELYANPYLPRRLSTSSSEQESVDNRATPIANVMDSTSSMQPTSISYSEHDESTTNYTTSQLSHRLPLPTVPEVDNGTSMVLPTIDPYYISSDDVNRFSSERPRPQRQTRQIRVTRERVPSLVRIESSPVPSRMADNSSGRLGRSLTRGDGGVVRKMSSHARKLMGRGKWGRASNSSNSRQPVMIVMGEHRRHRKFPWFK</sequence>
<dbReference type="InterPro" id="IPR050205">
    <property type="entry name" value="CDPK_Ser/Thr_kinases"/>
</dbReference>
<dbReference type="PANTHER" id="PTHR24349">
    <property type="entry name" value="SERINE/THREONINE-PROTEIN KINASE"/>
    <property type="match status" value="1"/>
</dbReference>
<keyword evidence="5 6" id="KW-0067">ATP-binding</keyword>
<dbReference type="Proteomes" id="UP000247409">
    <property type="component" value="Unassembled WGS sequence"/>
</dbReference>
<reference evidence="9 10" key="1">
    <citation type="journal article" date="2018" name="Mol. Biol. Evol.">
        <title>Analysis of the draft genome of the red seaweed Gracilariopsis chorda provides insights into genome size evolution in Rhodophyta.</title>
        <authorList>
            <person name="Lee J."/>
            <person name="Yang E.C."/>
            <person name="Graf L."/>
            <person name="Yang J.H."/>
            <person name="Qiu H."/>
            <person name="Zel Zion U."/>
            <person name="Chan C.X."/>
            <person name="Stephens T.G."/>
            <person name="Weber A.P.M."/>
            <person name="Boo G.H."/>
            <person name="Boo S.M."/>
            <person name="Kim K.M."/>
            <person name="Shin Y."/>
            <person name="Jung M."/>
            <person name="Lee S.J."/>
            <person name="Yim H.S."/>
            <person name="Lee J.H."/>
            <person name="Bhattacharya D."/>
            <person name="Yoon H.S."/>
        </authorList>
    </citation>
    <scope>NUCLEOTIDE SEQUENCE [LARGE SCALE GENOMIC DNA]</scope>
    <source>
        <strain evidence="9 10">SKKU-2015</strain>
        <tissue evidence="9">Whole body</tissue>
    </source>
</reference>
<dbReference type="STRING" id="448386.A0A2V3IX64"/>
<gene>
    <name evidence="9" type="ORF">BWQ96_03429</name>
</gene>
<dbReference type="InterPro" id="IPR008271">
    <property type="entry name" value="Ser/Thr_kinase_AS"/>
</dbReference>
<dbReference type="Gene3D" id="1.10.510.10">
    <property type="entry name" value="Transferase(Phosphotransferase) domain 1"/>
    <property type="match status" value="1"/>
</dbReference>
<evidence type="ECO:0000256" key="2">
    <source>
        <dbReference type="ARBA" id="ARBA00022679"/>
    </source>
</evidence>
<proteinExistence type="predicted"/>
<dbReference type="CDD" id="cd05117">
    <property type="entry name" value="STKc_CAMK"/>
    <property type="match status" value="1"/>
</dbReference>
<dbReference type="SUPFAM" id="SSF56112">
    <property type="entry name" value="Protein kinase-like (PK-like)"/>
    <property type="match status" value="1"/>
</dbReference>
<dbReference type="EMBL" id="NBIV01000033">
    <property type="protein sequence ID" value="PXF46738.1"/>
    <property type="molecule type" value="Genomic_DNA"/>
</dbReference>
<keyword evidence="10" id="KW-1185">Reference proteome</keyword>
<dbReference type="InterPro" id="IPR000719">
    <property type="entry name" value="Prot_kinase_dom"/>
</dbReference>
<name>A0A2V3IX64_9FLOR</name>
<evidence type="ECO:0000256" key="3">
    <source>
        <dbReference type="ARBA" id="ARBA00022741"/>
    </source>
</evidence>
<keyword evidence="3 6" id="KW-0547">Nucleotide-binding</keyword>
<evidence type="ECO:0000256" key="4">
    <source>
        <dbReference type="ARBA" id="ARBA00022777"/>
    </source>
</evidence>
<dbReference type="OrthoDB" id="2813at2759"/>
<dbReference type="InterPro" id="IPR017441">
    <property type="entry name" value="Protein_kinase_ATP_BS"/>
</dbReference>
<dbReference type="PROSITE" id="PS50011">
    <property type="entry name" value="PROTEIN_KINASE_DOM"/>
    <property type="match status" value="1"/>
</dbReference>
<evidence type="ECO:0000256" key="7">
    <source>
        <dbReference type="SAM" id="MobiDB-lite"/>
    </source>
</evidence>
<accession>A0A2V3IX64</accession>
<dbReference type="PROSITE" id="PS00108">
    <property type="entry name" value="PROTEIN_KINASE_ST"/>
    <property type="match status" value="1"/>
</dbReference>
<dbReference type="PROSITE" id="PS00107">
    <property type="entry name" value="PROTEIN_KINASE_ATP"/>
    <property type="match status" value="1"/>
</dbReference>
<keyword evidence="2" id="KW-0808">Transferase</keyword>
<protein>
    <submittedName>
        <fullName evidence="9">Calcium/calmodulin-dependent protein kinase type 1</fullName>
    </submittedName>
</protein>
<evidence type="ECO:0000313" key="10">
    <source>
        <dbReference type="Proteomes" id="UP000247409"/>
    </source>
</evidence>
<evidence type="ECO:0000256" key="5">
    <source>
        <dbReference type="ARBA" id="ARBA00022840"/>
    </source>
</evidence>
<feature type="region of interest" description="Disordered" evidence="7">
    <location>
        <begin position="1"/>
        <end position="32"/>
    </location>
</feature>
<evidence type="ECO:0000256" key="1">
    <source>
        <dbReference type="ARBA" id="ARBA00022527"/>
    </source>
</evidence>
<keyword evidence="4 9" id="KW-0418">Kinase</keyword>
<dbReference type="SMART" id="SM00220">
    <property type="entry name" value="S_TKc"/>
    <property type="match status" value="1"/>
</dbReference>
<feature type="domain" description="Protein kinase" evidence="8">
    <location>
        <begin position="237"/>
        <end position="508"/>
    </location>
</feature>
<dbReference type="FunFam" id="1.10.510.10:FF:000571">
    <property type="entry name" value="Maternal embryonic leucine zipper kinase"/>
    <property type="match status" value="1"/>
</dbReference>
<comment type="caution">
    <text evidence="9">The sequence shown here is derived from an EMBL/GenBank/DDBJ whole genome shotgun (WGS) entry which is preliminary data.</text>
</comment>
<dbReference type="Pfam" id="PF00069">
    <property type="entry name" value="Pkinase"/>
    <property type="match status" value="1"/>
</dbReference>
<dbReference type="InterPro" id="IPR011009">
    <property type="entry name" value="Kinase-like_dom_sf"/>
</dbReference>
<evidence type="ECO:0000313" key="9">
    <source>
        <dbReference type="EMBL" id="PXF46738.1"/>
    </source>
</evidence>
<dbReference type="GO" id="GO:0005524">
    <property type="term" value="F:ATP binding"/>
    <property type="evidence" value="ECO:0007669"/>
    <property type="project" value="UniProtKB-UniRule"/>
</dbReference>
<organism evidence="9 10">
    <name type="scientific">Gracilariopsis chorda</name>
    <dbReference type="NCBI Taxonomy" id="448386"/>
    <lineage>
        <taxon>Eukaryota</taxon>
        <taxon>Rhodophyta</taxon>
        <taxon>Florideophyceae</taxon>
        <taxon>Rhodymeniophycidae</taxon>
        <taxon>Gracilariales</taxon>
        <taxon>Gracilariaceae</taxon>
        <taxon>Gracilariopsis</taxon>
    </lineage>
</organism>
<feature type="binding site" evidence="6">
    <location>
        <position position="274"/>
    </location>
    <ligand>
        <name>ATP</name>
        <dbReference type="ChEBI" id="CHEBI:30616"/>
    </ligand>
</feature>
<feature type="region of interest" description="Disordered" evidence="7">
    <location>
        <begin position="714"/>
        <end position="765"/>
    </location>
</feature>
<keyword evidence="1" id="KW-0723">Serine/threonine-protein kinase</keyword>